<dbReference type="EMBL" id="JBFTWV010000005">
    <property type="protein sequence ID" value="KAL2800082.1"/>
    <property type="molecule type" value="Genomic_DNA"/>
</dbReference>
<proteinExistence type="predicted"/>
<reference evidence="1 2" key="1">
    <citation type="submission" date="2024-07" db="EMBL/GenBank/DDBJ databases">
        <title>Section-level genome sequencing and comparative genomics of Aspergillus sections Usti and Cavernicolus.</title>
        <authorList>
            <consortium name="Lawrence Berkeley National Laboratory"/>
            <person name="Nybo J.L."/>
            <person name="Vesth T.C."/>
            <person name="Theobald S."/>
            <person name="Frisvad J.C."/>
            <person name="Larsen T.O."/>
            <person name="Kjaerboelling I."/>
            <person name="Rothschild-Mancinelli K."/>
            <person name="Lyhne E.K."/>
            <person name="Kogle M.E."/>
            <person name="Barry K."/>
            <person name="Clum A."/>
            <person name="Na H."/>
            <person name="Ledsgaard L."/>
            <person name="Lin J."/>
            <person name="Lipzen A."/>
            <person name="Kuo A."/>
            <person name="Riley R."/>
            <person name="Mondo S."/>
            <person name="Labutti K."/>
            <person name="Haridas S."/>
            <person name="Pangalinan J."/>
            <person name="Salamov A.A."/>
            <person name="Simmons B.A."/>
            <person name="Magnuson J.K."/>
            <person name="Chen J."/>
            <person name="Drula E."/>
            <person name="Henrissat B."/>
            <person name="Wiebenga A."/>
            <person name="Lubbers R.J."/>
            <person name="Gomes A.C."/>
            <person name="Makela M.R."/>
            <person name="Stajich J."/>
            <person name="Grigoriev I.V."/>
            <person name="Mortensen U.H."/>
            <person name="De Vries R.P."/>
            <person name="Baker S.E."/>
            <person name="Andersen M.R."/>
        </authorList>
    </citation>
    <scope>NUCLEOTIDE SEQUENCE [LARGE SCALE GENOMIC DNA]</scope>
    <source>
        <strain evidence="1 2">CBS 209.92</strain>
    </source>
</reference>
<sequence length="154" mass="17176">MRAIQSRASQSKYVQQGVRFGCAHGDKESDKLLSVTLEWSAMADSWAWMALIGLRIAEDKLCSKIEKIKIGCKRAAGPETWGEFASINSGRSHSPAFLAAIFLSLFCLAQKRCSSREKLTSRSQEQRLIAMRDYSTAVVQNAQQQIDGENRSED</sequence>
<name>A0ABR4GM47_9EURO</name>
<organism evidence="1 2">
    <name type="scientific">Aspergillus keveii</name>
    <dbReference type="NCBI Taxonomy" id="714993"/>
    <lineage>
        <taxon>Eukaryota</taxon>
        <taxon>Fungi</taxon>
        <taxon>Dikarya</taxon>
        <taxon>Ascomycota</taxon>
        <taxon>Pezizomycotina</taxon>
        <taxon>Eurotiomycetes</taxon>
        <taxon>Eurotiomycetidae</taxon>
        <taxon>Eurotiales</taxon>
        <taxon>Aspergillaceae</taxon>
        <taxon>Aspergillus</taxon>
        <taxon>Aspergillus subgen. Nidulantes</taxon>
    </lineage>
</organism>
<gene>
    <name evidence="1" type="ORF">BJX66DRAFT_213992</name>
</gene>
<evidence type="ECO:0000313" key="1">
    <source>
        <dbReference type="EMBL" id="KAL2800082.1"/>
    </source>
</evidence>
<evidence type="ECO:0000313" key="2">
    <source>
        <dbReference type="Proteomes" id="UP001610563"/>
    </source>
</evidence>
<dbReference type="Proteomes" id="UP001610563">
    <property type="component" value="Unassembled WGS sequence"/>
</dbReference>
<protein>
    <submittedName>
        <fullName evidence="1">Uncharacterized protein</fullName>
    </submittedName>
</protein>
<keyword evidence="2" id="KW-1185">Reference proteome</keyword>
<comment type="caution">
    <text evidence="1">The sequence shown here is derived from an EMBL/GenBank/DDBJ whole genome shotgun (WGS) entry which is preliminary data.</text>
</comment>
<accession>A0ABR4GM47</accession>